<comment type="caution">
    <text evidence="10">The sequence shown here is derived from an EMBL/GenBank/DDBJ whole genome shotgun (WGS) entry which is preliminary data.</text>
</comment>
<dbReference type="OrthoDB" id="9810303at2"/>
<organism evidence="10 11">
    <name type="scientific">Silvibacterium dinghuense</name>
    <dbReference type="NCBI Taxonomy" id="1560006"/>
    <lineage>
        <taxon>Bacteria</taxon>
        <taxon>Pseudomonadati</taxon>
        <taxon>Acidobacteriota</taxon>
        <taxon>Terriglobia</taxon>
        <taxon>Terriglobales</taxon>
        <taxon>Acidobacteriaceae</taxon>
        <taxon>Silvibacterium</taxon>
    </lineage>
</organism>
<feature type="transmembrane region" description="Helical" evidence="8">
    <location>
        <begin position="398"/>
        <end position="417"/>
    </location>
</feature>
<feature type="transmembrane region" description="Helical" evidence="8">
    <location>
        <begin position="298"/>
        <end position="321"/>
    </location>
</feature>
<evidence type="ECO:0000256" key="3">
    <source>
        <dbReference type="ARBA" id="ARBA00022676"/>
    </source>
</evidence>
<dbReference type="GO" id="GO:0010041">
    <property type="term" value="P:response to iron(III) ion"/>
    <property type="evidence" value="ECO:0007669"/>
    <property type="project" value="TreeGrafter"/>
</dbReference>
<evidence type="ECO:0000313" key="11">
    <source>
        <dbReference type="Proteomes" id="UP000290253"/>
    </source>
</evidence>
<evidence type="ECO:0000256" key="6">
    <source>
        <dbReference type="ARBA" id="ARBA00022989"/>
    </source>
</evidence>
<dbReference type="AlphaFoldDB" id="A0A4Q1SCB4"/>
<dbReference type="GO" id="GO:0005886">
    <property type="term" value="C:plasma membrane"/>
    <property type="evidence" value="ECO:0007669"/>
    <property type="project" value="UniProtKB-SubCell"/>
</dbReference>
<feature type="domain" description="Glycosyltransferase RgtA/B/C/D-like" evidence="9">
    <location>
        <begin position="97"/>
        <end position="243"/>
    </location>
</feature>
<feature type="transmembrane region" description="Helical" evidence="8">
    <location>
        <begin position="333"/>
        <end position="359"/>
    </location>
</feature>
<evidence type="ECO:0000256" key="2">
    <source>
        <dbReference type="ARBA" id="ARBA00022475"/>
    </source>
</evidence>
<feature type="transmembrane region" description="Helical" evidence="8">
    <location>
        <begin position="371"/>
        <end position="391"/>
    </location>
</feature>
<evidence type="ECO:0000256" key="1">
    <source>
        <dbReference type="ARBA" id="ARBA00004651"/>
    </source>
</evidence>
<feature type="transmembrane region" description="Helical" evidence="8">
    <location>
        <begin position="201"/>
        <end position="216"/>
    </location>
</feature>
<dbReference type="InterPro" id="IPR050297">
    <property type="entry name" value="LipidA_mod_glycosyltrf_83"/>
</dbReference>
<dbReference type="EMBL" id="SDMK01000003">
    <property type="protein sequence ID" value="RXS94639.1"/>
    <property type="molecule type" value="Genomic_DNA"/>
</dbReference>
<gene>
    <name evidence="10" type="ORF">ESZ00_14825</name>
</gene>
<evidence type="ECO:0000256" key="5">
    <source>
        <dbReference type="ARBA" id="ARBA00022692"/>
    </source>
</evidence>
<comment type="subcellular location">
    <subcellularLocation>
        <location evidence="1">Cell membrane</location>
        <topology evidence="1">Multi-pass membrane protein</topology>
    </subcellularLocation>
</comment>
<keyword evidence="6 8" id="KW-1133">Transmembrane helix</keyword>
<name>A0A4Q1SCB4_9BACT</name>
<dbReference type="InterPro" id="IPR038731">
    <property type="entry name" value="RgtA/B/C-like"/>
</dbReference>
<evidence type="ECO:0000256" key="8">
    <source>
        <dbReference type="SAM" id="Phobius"/>
    </source>
</evidence>
<protein>
    <recommendedName>
        <fullName evidence="9">Glycosyltransferase RgtA/B/C/D-like domain-containing protein</fullName>
    </recommendedName>
</protein>
<evidence type="ECO:0000313" key="10">
    <source>
        <dbReference type="EMBL" id="RXS94639.1"/>
    </source>
</evidence>
<evidence type="ECO:0000256" key="4">
    <source>
        <dbReference type="ARBA" id="ARBA00022679"/>
    </source>
</evidence>
<feature type="transmembrane region" description="Helical" evidence="8">
    <location>
        <begin position="20"/>
        <end position="47"/>
    </location>
</feature>
<evidence type="ECO:0000259" key="9">
    <source>
        <dbReference type="Pfam" id="PF13231"/>
    </source>
</evidence>
<keyword evidence="4" id="KW-0808">Transferase</keyword>
<keyword evidence="11" id="KW-1185">Reference proteome</keyword>
<sequence length="549" mass="60780">MDVSELSPAEQEKFALRGETFVVAWSTLLLALLALSYCYSHQLLLLYGDAVAHMHIARRIIDSIEPGFRQMGSVWLPLPHLLLLPFIWRMGWWQTGIAGAFPSMAAYVLGSAGLYRLARQWLSPQLSLVAVALFALNPGLLYMQSTAMNEPLFLCEMIWAVLLLVEYRRELEADDHARASRLLTLCGVVLVGAVFTRYDGWIFAAFAWVIALLPMLRRDRWQTRTGGAFVLFTLMLAVAPLLWMGYCAKQFGDPLDFMRGPYSAKAIDARTSKPGAPHYPGWHSMPVAELYFLKAAELGAVIAQCANLLLVLALTGTAAAAWKWRKAGILPALLLWVPAPFYAYSIAYGYVPIFIPLWWPHSFYNVRYGMEMLPVFALALAFFVAWLAGVVKKRWPVVAPYLPWAFIALLIASNITLAKKTPLVLGEAIANSRSRVPYEAAYARGLAVLPANATILAYTSEHPGAYQQAGIPLKHTINESDYYEWTPALKNPAAAADYVITTDNDPVAKAVAAHPQGLTLMNIVCSTDQPCVRIYQSNRHAAGGSITQK</sequence>
<reference evidence="10 11" key="1">
    <citation type="journal article" date="2016" name="Int. J. Syst. Evol. Microbiol.">
        <title>Acidipila dinghuensis sp. nov., an acidobacterium isolated from forest soil.</title>
        <authorList>
            <person name="Jiang Y.W."/>
            <person name="Wang J."/>
            <person name="Chen M.H."/>
            <person name="Lv Y.Y."/>
            <person name="Qiu L.H."/>
        </authorList>
    </citation>
    <scope>NUCLEOTIDE SEQUENCE [LARGE SCALE GENOMIC DNA]</scope>
    <source>
        <strain evidence="10 11">DHOF10</strain>
    </source>
</reference>
<keyword evidence="3" id="KW-0328">Glycosyltransferase</keyword>
<feature type="transmembrane region" description="Helical" evidence="8">
    <location>
        <begin position="93"/>
        <end position="114"/>
    </location>
</feature>
<feature type="transmembrane region" description="Helical" evidence="8">
    <location>
        <begin position="228"/>
        <end position="246"/>
    </location>
</feature>
<keyword evidence="5 8" id="KW-0812">Transmembrane</keyword>
<feature type="transmembrane region" description="Helical" evidence="8">
    <location>
        <begin position="126"/>
        <end position="145"/>
    </location>
</feature>
<keyword evidence="7 8" id="KW-0472">Membrane</keyword>
<dbReference type="PANTHER" id="PTHR33908">
    <property type="entry name" value="MANNOSYLTRANSFERASE YKCB-RELATED"/>
    <property type="match status" value="1"/>
</dbReference>
<accession>A0A4Q1SCB4</accession>
<proteinExistence type="predicted"/>
<evidence type="ECO:0000256" key="7">
    <source>
        <dbReference type="ARBA" id="ARBA00023136"/>
    </source>
</evidence>
<keyword evidence="2" id="KW-1003">Cell membrane</keyword>
<dbReference type="GO" id="GO:0016763">
    <property type="term" value="F:pentosyltransferase activity"/>
    <property type="evidence" value="ECO:0007669"/>
    <property type="project" value="TreeGrafter"/>
</dbReference>
<dbReference type="GO" id="GO:0009103">
    <property type="term" value="P:lipopolysaccharide biosynthetic process"/>
    <property type="evidence" value="ECO:0007669"/>
    <property type="project" value="UniProtKB-ARBA"/>
</dbReference>
<dbReference type="Pfam" id="PF13231">
    <property type="entry name" value="PMT_2"/>
    <property type="match status" value="1"/>
</dbReference>
<dbReference type="PANTHER" id="PTHR33908:SF3">
    <property type="entry name" value="UNDECAPRENYL PHOSPHATE-ALPHA-4-AMINO-4-DEOXY-L-ARABINOSE ARABINOSYL TRANSFERASE"/>
    <property type="match status" value="1"/>
</dbReference>
<dbReference type="Proteomes" id="UP000290253">
    <property type="component" value="Unassembled WGS sequence"/>
</dbReference>